<feature type="compositionally biased region" description="Basic and acidic residues" evidence="1">
    <location>
        <begin position="162"/>
        <end position="179"/>
    </location>
</feature>
<dbReference type="Gene3D" id="3.40.50.2300">
    <property type="match status" value="3"/>
</dbReference>
<evidence type="ECO:0000313" key="3">
    <source>
        <dbReference type="EMBL" id="RBP98015.1"/>
    </source>
</evidence>
<comment type="caution">
    <text evidence="3">The sequence shown here is derived from an EMBL/GenBank/DDBJ whole genome shotgun (WGS) entry which is preliminary data.</text>
</comment>
<evidence type="ECO:0008006" key="5">
    <source>
        <dbReference type="Google" id="ProtNLM"/>
    </source>
</evidence>
<keyword evidence="2" id="KW-0732">Signal</keyword>
<feature type="compositionally biased region" description="Low complexity" evidence="1">
    <location>
        <begin position="291"/>
        <end position="300"/>
    </location>
</feature>
<protein>
    <recommendedName>
        <fullName evidence="5">Periplasmic binding protein domain-containing protein</fullName>
    </recommendedName>
</protein>
<dbReference type="OrthoDB" id="3239411at2"/>
<feature type="region of interest" description="Disordered" evidence="1">
    <location>
        <begin position="280"/>
        <end position="310"/>
    </location>
</feature>
<proteinExistence type="predicted"/>
<dbReference type="EMBL" id="PDCG01000002">
    <property type="protein sequence ID" value="RBP98015.1"/>
    <property type="molecule type" value="Genomic_DNA"/>
</dbReference>
<feature type="region of interest" description="Disordered" evidence="1">
    <location>
        <begin position="435"/>
        <end position="469"/>
    </location>
</feature>
<dbReference type="Proteomes" id="UP000252530">
    <property type="component" value="Unassembled WGS sequence"/>
</dbReference>
<evidence type="ECO:0000256" key="2">
    <source>
        <dbReference type="SAM" id="SignalP"/>
    </source>
</evidence>
<feature type="region of interest" description="Disordered" evidence="1">
    <location>
        <begin position="151"/>
        <end position="199"/>
    </location>
</feature>
<dbReference type="PROSITE" id="PS51257">
    <property type="entry name" value="PROKAR_LIPOPROTEIN"/>
    <property type="match status" value="1"/>
</dbReference>
<dbReference type="AlphaFoldDB" id="A0A366K8F2"/>
<name>A0A366K8F2_9BIFI</name>
<feature type="chain" id="PRO_5039231644" description="Periplasmic binding protein domain-containing protein" evidence="2">
    <location>
        <begin position="30"/>
        <end position="572"/>
    </location>
</feature>
<evidence type="ECO:0000256" key="1">
    <source>
        <dbReference type="SAM" id="MobiDB-lite"/>
    </source>
</evidence>
<reference evidence="3 4" key="1">
    <citation type="submission" date="2017-10" db="EMBL/GenBank/DDBJ databases">
        <title>Bifidobacterium xylocopum sp. nov. and Bifidobacterium aemilianum sp. nov., from the carpenter bee (Xylocopa violacea) digestive tract.</title>
        <authorList>
            <person name="Alberoni D."/>
            <person name="Baffoni L."/>
            <person name="Di Gioia D."/>
            <person name="Gaggia F."/>
            <person name="Biavati B."/>
        </authorList>
    </citation>
    <scope>NUCLEOTIDE SEQUENCE [LARGE SCALE GENOMIC DNA]</scope>
    <source>
        <strain evidence="3 4">XV10</strain>
    </source>
</reference>
<evidence type="ECO:0000313" key="4">
    <source>
        <dbReference type="Proteomes" id="UP000252530"/>
    </source>
</evidence>
<feature type="compositionally biased region" description="Basic and acidic residues" evidence="1">
    <location>
        <begin position="187"/>
        <end position="196"/>
    </location>
</feature>
<dbReference type="RefSeq" id="WP_113859699.1">
    <property type="nucleotide sequence ID" value="NZ_PDCG01000002.1"/>
</dbReference>
<gene>
    <name evidence="3" type="ORF">CRD60_02225</name>
</gene>
<feature type="compositionally biased region" description="Polar residues" evidence="1">
    <location>
        <begin position="446"/>
        <end position="458"/>
    </location>
</feature>
<feature type="signal peptide" evidence="2">
    <location>
        <begin position="1"/>
        <end position="29"/>
    </location>
</feature>
<accession>A0A366K8F2</accession>
<organism evidence="3 4">
    <name type="scientific">Bifidobacterium aemilianum</name>
    <dbReference type="NCBI Taxonomy" id="2493120"/>
    <lineage>
        <taxon>Bacteria</taxon>
        <taxon>Bacillati</taxon>
        <taxon>Actinomycetota</taxon>
        <taxon>Actinomycetes</taxon>
        <taxon>Bifidobacteriales</taxon>
        <taxon>Bifidobacteriaceae</taxon>
        <taxon>Bifidobacterium</taxon>
    </lineage>
</organism>
<sequence length="572" mass="60205">MTRIGKGQVLRTVALALSMGLIWATAACGAPQGQEPTKAQPPATRPSGNVALFAPSDGITISQHTPLNKWAKLLPEVTNALRDEGFGKGSITTKTSDSLDTQSREVQDYVVDGLTQAGAKGKKDSAAKAKETTLVIAPVIEASDATRQYGDYTRSDYPISKTDNDHGDKDQADGQRRDGAGTNGGDPADKGGKDSQDSQDAALRRLVSSLNLAKEAGAHVILLSNPLDGFNPDLFVNMSTPEEIGAVQAKEMVNKLALDKASSKNPKSIELLLPYTLSQSDGQVGRGTDGKGSSDSGEGSQADAQGQEPAELEDAFASRAFAGVWQVLQPYFKAGKAYSPSNCLTAESKTEDWTNCALDADKSSKIREQLDKRLAMTSKADAHTRIDGIICMNDYVVSGVIEELDALGYVGSSADVNPTITLPDLVGSITGKHDLTRHAVPDPQSPDDQGTEDQSAGGNSDRHAANQSGDQAAKWPVLVGYGAYLDTIAQIVNGKEWMTALEDRQAMSAGIAVASKALNQGKDVHQLAGMESTSMNGGQVPMLHKPLLAVSASNLKDILIDPGYISLADAGL</sequence>
<keyword evidence="4" id="KW-1185">Reference proteome</keyword>